<dbReference type="AlphaFoldDB" id="A0A8D8Q8F6"/>
<feature type="transmembrane region" description="Helical" evidence="6">
    <location>
        <begin position="165"/>
        <end position="184"/>
    </location>
</feature>
<sequence>MDCNLFNNTCSNTYLEMNVSHQNESVYQYCGEHFQSFQMSYEQYHGYISLFVCIFGIVANTLNIIVLTRKEMSSPTNSILTGLAIADLLVMADYIPFTLHLNILNKSKRDKFNYNWTLFVLFHSNFSQVCHTISIYLTVVLAVWRYIAVVYPQHNRQWCTMRSTKYTIILGYILCPILCLPIYVTSKLKSRLVLLNQFDNNAVNYSLHIASNSSDIASSTFFDEKNSYNATLYYIDLVDYNLTNDIKLSVINFWIYSVVIKIIPCIALTVLSLRLIFALIETKKRREKLLTNKSKLNKTLEKEKRTDRTTKMLLAVLLLFLITEFPQGILGLLSIMLGKGFFTSCYIKLGALMDILALINSAINFLLYCIMSRQFRVTFTALFRPKYFSREDHDEIHVLNGAMLNQTQTHVTQV</sequence>
<dbReference type="PANTHER" id="PTHR46273:SF15">
    <property type="entry name" value="MYOSUPPRESSIN RECEPTOR 1, ISOFORM B-RELATED"/>
    <property type="match status" value="1"/>
</dbReference>
<dbReference type="EMBL" id="HBUF01064305">
    <property type="protein sequence ID" value="CAG6627107.1"/>
    <property type="molecule type" value="Transcribed_RNA"/>
</dbReference>
<evidence type="ECO:0000259" key="7">
    <source>
        <dbReference type="PROSITE" id="PS50262"/>
    </source>
</evidence>
<feature type="transmembrane region" description="Helical" evidence="6">
    <location>
        <begin position="312"/>
        <end position="337"/>
    </location>
</feature>
<proteinExistence type="inferred from homology"/>
<feature type="transmembrane region" description="Helical" evidence="6">
    <location>
        <begin position="44"/>
        <end position="67"/>
    </location>
</feature>
<evidence type="ECO:0000256" key="1">
    <source>
        <dbReference type="ARBA" id="ARBA00004370"/>
    </source>
</evidence>
<protein>
    <submittedName>
        <fullName evidence="8">Sex peptide receptor</fullName>
    </submittedName>
</protein>
<dbReference type="EMBL" id="HBUF01064304">
    <property type="protein sequence ID" value="CAG6627106.1"/>
    <property type="molecule type" value="Transcribed_RNA"/>
</dbReference>
<dbReference type="CDD" id="cd14978">
    <property type="entry name" value="7tmA_FMRFamide_R-like"/>
    <property type="match status" value="1"/>
</dbReference>
<dbReference type="EMBL" id="HBUF01401866">
    <property type="protein sequence ID" value="CAG6737111.1"/>
    <property type="molecule type" value="Transcribed_RNA"/>
</dbReference>
<dbReference type="PRINTS" id="PR00237">
    <property type="entry name" value="GPCRRHODOPSN"/>
</dbReference>
<dbReference type="SUPFAM" id="SSF81321">
    <property type="entry name" value="Family A G protein-coupled receptor-like"/>
    <property type="match status" value="1"/>
</dbReference>
<evidence type="ECO:0000256" key="4">
    <source>
        <dbReference type="ARBA" id="ARBA00022989"/>
    </source>
</evidence>
<keyword evidence="4 6" id="KW-1133">Transmembrane helix</keyword>
<feature type="transmembrane region" description="Helical" evidence="6">
    <location>
        <begin position="119"/>
        <end position="144"/>
    </location>
</feature>
<keyword evidence="5 6" id="KW-0472">Membrane</keyword>
<dbReference type="Pfam" id="PF10324">
    <property type="entry name" value="7TM_GPCR_Srw"/>
    <property type="match status" value="1"/>
</dbReference>
<dbReference type="PANTHER" id="PTHR46273">
    <property type="entry name" value="MYOSUPPRESSIN RECEPTOR 1, ISOFORM B-RELATED"/>
    <property type="match status" value="1"/>
</dbReference>
<dbReference type="InterPro" id="IPR000276">
    <property type="entry name" value="GPCR_Rhodpsn"/>
</dbReference>
<dbReference type="EMBL" id="HBUF01064303">
    <property type="protein sequence ID" value="CAG6627105.1"/>
    <property type="molecule type" value="Transcribed_RNA"/>
</dbReference>
<evidence type="ECO:0000256" key="6">
    <source>
        <dbReference type="SAM" id="Phobius"/>
    </source>
</evidence>
<keyword evidence="8" id="KW-0675">Receptor</keyword>
<dbReference type="InterPro" id="IPR019427">
    <property type="entry name" value="7TM_GPCR_serpentine_rcpt_Srw"/>
</dbReference>
<evidence type="ECO:0000313" key="8">
    <source>
        <dbReference type="EMBL" id="CAG6627106.1"/>
    </source>
</evidence>
<accession>A0A8D8Q8F6</accession>
<comment type="similarity">
    <text evidence="2">Belongs to the G-protein coupled receptor 1 family.</text>
</comment>
<organism evidence="8">
    <name type="scientific">Cacopsylla melanoneura</name>
    <dbReference type="NCBI Taxonomy" id="428564"/>
    <lineage>
        <taxon>Eukaryota</taxon>
        <taxon>Metazoa</taxon>
        <taxon>Ecdysozoa</taxon>
        <taxon>Arthropoda</taxon>
        <taxon>Hexapoda</taxon>
        <taxon>Insecta</taxon>
        <taxon>Pterygota</taxon>
        <taxon>Neoptera</taxon>
        <taxon>Paraneoptera</taxon>
        <taxon>Hemiptera</taxon>
        <taxon>Sternorrhyncha</taxon>
        <taxon>Psylloidea</taxon>
        <taxon>Psyllidae</taxon>
        <taxon>Psyllinae</taxon>
        <taxon>Cacopsylla</taxon>
    </lineage>
</organism>
<dbReference type="GO" id="GO:0005886">
    <property type="term" value="C:plasma membrane"/>
    <property type="evidence" value="ECO:0007669"/>
    <property type="project" value="TreeGrafter"/>
</dbReference>
<evidence type="ECO:0000256" key="2">
    <source>
        <dbReference type="ARBA" id="ARBA00010663"/>
    </source>
</evidence>
<dbReference type="GO" id="GO:0008528">
    <property type="term" value="F:G protein-coupled peptide receptor activity"/>
    <property type="evidence" value="ECO:0007669"/>
    <property type="project" value="InterPro"/>
</dbReference>
<evidence type="ECO:0000256" key="3">
    <source>
        <dbReference type="ARBA" id="ARBA00022692"/>
    </source>
</evidence>
<comment type="subcellular location">
    <subcellularLocation>
        <location evidence="1">Membrane</location>
    </subcellularLocation>
</comment>
<reference evidence="8" key="1">
    <citation type="submission" date="2021-05" db="EMBL/GenBank/DDBJ databases">
        <authorList>
            <person name="Alioto T."/>
            <person name="Alioto T."/>
            <person name="Gomez Garrido J."/>
        </authorList>
    </citation>
    <scope>NUCLEOTIDE SEQUENCE</scope>
</reference>
<feature type="domain" description="G-protein coupled receptors family 1 profile" evidence="7">
    <location>
        <begin position="59"/>
        <end position="368"/>
    </location>
</feature>
<dbReference type="InterPro" id="IPR017452">
    <property type="entry name" value="GPCR_Rhodpsn_7TM"/>
</dbReference>
<evidence type="ECO:0000256" key="5">
    <source>
        <dbReference type="ARBA" id="ARBA00023136"/>
    </source>
</evidence>
<dbReference type="Gene3D" id="1.20.1070.10">
    <property type="entry name" value="Rhodopsin 7-helix transmembrane proteins"/>
    <property type="match status" value="1"/>
</dbReference>
<keyword evidence="3 6" id="KW-0812">Transmembrane</keyword>
<feature type="transmembrane region" description="Helical" evidence="6">
    <location>
        <begin position="253"/>
        <end position="280"/>
    </location>
</feature>
<dbReference type="PROSITE" id="PS50262">
    <property type="entry name" value="G_PROTEIN_RECEP_F1_2"/>
    <property type="match status" value="1"/>
</dbReference>
<feature type="transmembrane region" description="Helical" evidence="6">
    <location>
        <begin position="79"/>
        <end position="99"/>
    </location>
</feature>
<feature type="transmembrane region" description="Helical" evidence="6">
    <location>
        <begin position="349"/>
        <end position="370"/>
    </location>
</feature>
<dbReference type="InterPro" id="IPR053219">
    <property type="entry name" value="GPCR_Dmsr-1"/>
</dbReference>
<dbReference type="EMBL" id="HBUF01401865">
    <property type="protein sequence ID" value="CAG6737110.1"/>
    <property type="molecule type" value="Transcribed_RNA"/>
</dbReference>
<name>A0A8D8Q8F6_9HEMI</name>